<sequence length="196" mass="21917">MEEKITSKQEVAKTQQKKAKPLKEAENTKREVIVPWMKDVVFCTPEGFLPSGEDVVKALSDRSGIDERQIRKILNGNVDFKISSLNRIAEGLDLVYFLVPVVKSSGLRRKIAYFGKMVGHIWQIPSKKTATAMPYLFREFSAIKDVSTEVFTTIYELIQVASGAIKGGGKDANLIEILKKCIDEIANLVHEEADDS</sequence>
<feature type="region of interest" description="Disordered" evidence="1">
    <location>
        <begin position="1"/>
        <end position="24"/>
    </location>
</feature>
<feature type="domain" description="HTH cro/C1-type" evidence="2">
    <location>
        <begin position="57"/>
        <end position="98"/>
    </location>
</feature>
<evidence type="ECO:0000313" key="4">
    <source>
        <dbReference type="Proteomes" id="UP000002772"/>
    </source>
</evidence>
<dbReference type="HOGENOM" id="CLU_1389134_0_0_10"/>
<dbReference type="EMBL" id="GL945017">
    <property type="protein sequence ID" value="EGN56854.1"/>
    <property type="molecule type" value="Genomic_DNA"/>
</dbReference>
<evidence type="ECO:0000259" key="2">
    <source>
        <dbReference type="PROSITE" id="PS50943"/>
    </source>
</evidence>
<dbReference type="PROSITE" id="PS50943">
    <property type="entry name" value="HTH_CROC1"/>
    <property type="match status" value="1"/>
</dbReference>
<feature type="compositionally biased region" description="Basic and acidic residues" evidence="1">
    <location>
        <begin position="1"/>
        <end position="11"/>
    </location>
</feature>
<dbReference type="InterPro" id="IPR001387">
    <property type="entry name" value="Cro/C1-type_HTH"/>
</dbReference>
<dbReference type="OrthoDB" id="680346at2"/>
<dbReference type="RefSeq" id="WP_007574166.1">
    <property type="nucleotide sequence ID" value="NZ_BPTS01000001.1"/>
</dbReference>
<organism evidence="3 4">
    <name type="scientific">Hallella multisaccharivorax DSM 17128</name>
    <dbReference type="NCBI Taxonomy" id="688246"/>
    <lineage>
        <taxon>Bacteria</taxon>
        <taxon>Pseudomonadati</taxon>
        <taxon>Bacteroidota</taxon>
        <taxon>Bacteroidia</taxon>
        <taxon>Bacteroidales</taxon>
        <taxon>Prevotellaceae</taxon>
        <taxon>Hallella</taxon>
    </lineage>
</organism>
<dbReference type="AlphaFoldDB" id="F8NAV6"/>
<proteinExistence type="predicted"/>
<evidence type="ECO:0000256" key="1">
    <source>
        <dbReference type="SAM" id="MobiDB-lite"/>
    </source>
</evidence>
<keyword evidence="4" id="KW-1185">Reference proteome</keyword>
<protein>
    <recommendedName>
        <fullName evidence="2">HTH cro/C1-type domain-containing protein</fullName>
    </recommendedName>
</protein>
<accession>F8NAV6</accession>
<dbReference type="Proteomes" id="UP000002772">
    <property type="component" value="Unassembled WGS sequence"/>
</dbReference>
<reference evidence="4" key="1">
    <citation type="journal article" date="2011" name="Stand. Genomic Sci.">
        <title>Non-contiguous finished genome sequence of the opportunistic oral pathogen Prevotella multisaccharivorax type strain (PPPA20).</title>
        <authorList>
            <person name="Pati A."/>
            <person name="Gronow S."/>
            <person name="Lu M."/>
            <person name="Lapidus A."/>
            <person name="Nolan M."/>
            <person name="Lucas S."/>
            <person name="Hammon N."/>
            <person name="Deshpande S."/>
            <person name="Cheng J.F."/>
            <person name="Tapia R."/>
            <person name="Han C."/>
            <person name="Goodwin L."/>
            <person name="Pitluck S."/>
            <person name="Liolios K."/>
            <person name="Pagani I."/>
            <person name="Mavromatis K."/>
            <person name="Mikhailova N."/>
            <person name="Huntemann M."/>
            <person name="Chen A."/>
            <person name="Palaniappan K."/>
            <person name="Land M."/>
            <person name="Hauser L."/>
            <person name="Detter J.C."/>
            <person name="Brambilla E.M."/>
            <person name="Rohde M."/>
            <person name="Goker M."/>
            <person name="Woyke T."/>
            <person name="Bristow J."/>
            <person name="Eisen J.A."/>
            <person name="Markowitz V."/>
            <person name="Hugenholtz P."/>
            <person name="Kyrpides N.C."/>
            <person name="Klenk H.P."/>
            <person name="Ivanova N."/>
        </authorList>
    </citation>
    <scope>NUCLEOTIDE SEQUENCE [LARGE SCALE GENOMIC DNA]</scope>
    <source>
        <strain evidence="4">DSM 17128</strain>
    </source>
</reference>
<evidence type="ECO:0000313" key="3">
    <source>
        <dbReference type="EMBL" id="EGN56854.1"/>
    </source>
</evidence>
<gene>
    <name evidence="3" type="ORF">Premu_1434</name>
</gene>
<name>F8NAV6_9BACT</name>